<evidence type="ECO:0000313" key="1">
    <source>
        <dbReference type="EMBL" id="EQD27775.1"/>
    </source>
</evidence>
<dbReference type="Pfam" id="PF14552">
    <property type="entry name" value="Tautomerase_2"/>
    <property type="match status" value="1"/>
</dbReference>
<reference evidence="1" key="2">
    <citation type="journal article" date="2014" name="ISME J.">
        <title>Microbial stratification in low pH oxic and suboxic macroscopic growths along an acid mine drainage.</title>
        <authorList>
            <person name="Mendez-Garcia C."/>
            <person name="Mesa V."/>
            <person name="Sprenger R.R."/>
            <person name="Richter M."/>
            <person name="Diez M.S."/>
            <person name="Solano J."/>
            <person name="Bargiela R."/>
            <person name="Golyshina O.V."/>
            <person name="Manteca A."/>
            <person name="Ramos J.L."/>
            <person name="Gallego J.R."/>
            <person name="Llorente I."/>
            <person name="Martins Dos Santos V.A."/>
            <person name="Jensen O.N."/>
            <person name="Pelaez A.I."/>
            <person name="Sanchez J."/>
            <person name="Ferrer M."/>
        </authorList>
    </citation>
    <scope>NUCLEOTIDE SEQUENCE</scope>
</reference>
<dbReference type="SUPFAM" id="SSF55331">
    <property type="entry name" value="Tautomerase/MIF"/>
    <property type="match status" value="1"/>
</dbReference>
<dbReference type="EMBL" id="AUZX01015927">
    <property type="protein sequence ID" value="EQD27775.1"/>
    <property type="molecule type" value="Genomic_DNA"/>
</dbReference>
<reference evidence="1" key="1">
    <citation type="submission" date="2013-08" db="EMBL/GenBank/DDBJ databases">
        <authorList>
            <person name="Mendez C."/>
            <person name="Richter M."/>
            <person name="Ferrer M."/>
            <person name="Sanchez J."/>
        </authorList>
    </citation>
    <scope>NUCLEOTIDE SEQUENCE</scope>
</reference>
<protein>
    <submittedName>
        <fullName evidence="1">4-oxalocrotonate tautomerase</fullName>
    </submittedName>
</protein>
<gene>
    <name evidence="1" type="ORF">B1A_21552</name>
</gene>
<proteinExistence type="predicted"/>
<feature type="non-terminal residue" evidence="1">
    <location>
        <position position="88"/>
    </location>
</feature>
<dbReference type="Gene3D" id="3.30.429.10">
    <property type="entry name" value="Macrophage Migration Inhibitory Factor"/>
    <property type="match status" value="1"/>
</dbReference>
<sequence>MPSILIEVRKRYPQEKEIALMEAVHAALREAFRILPHDRNVRLIVHEPHRFACPPDRDKPECYTHISIDAFLGRSLDAKRNLYTAIVK</sequence>
<name>T0ZD86_9ZZZZ</name>
<organism evidence="1">
    <name type="scientific">mine drainage metagenome</name>
    <dbReference type="NCBI Taxonomy" id="410659"/>
    <lineage>
        <taxon>unclassified sequences</taxon>
        <taxon>metagenomes</taxon>
        <taxon>ecological metagenomes</taxon>
    </lineage>
</organism>
<dbReference type="AlphaFoldDB" id="T0ZD86"/>
<dbReference type="InterPro" id="IPR037479">
    <property type="entry name" value="Tauto_MSAD"/>
</dbReference>
<comment type="caution">
    <text evidence="1">The sequence shown here is derived from an EMBL/GenBank/DDBJ whole genome shotgun (WGS) entry which is preliminary data.</text>
</comment>
<dbReference type="InterPro" id="IPR014347">
    <property type="entry name" value="Tautomerase/MIF_sf"/>
</dbReference>
<accession>T0ZD86</accession>